<comment type="caution">
    <text evidence="2">The sequence shown here is derived from an EMBL/GenBank/DDBJ whole genome shotgun (WGS) entry which is preliminary data.</text>
</comment>
<reference evidence="2 3" key="1">
    <citation type="submission" date="2018-10" db="EMBL/GenBank/DDBJ databases">
        <title>Genomic Encyclopedia of Type Strains, Phase IV (KMG-IV): sequencing the most valuable type-strain genomes for metagenomic binning, comparative biology and taxonomic classification.</title>
        <authorList>
            <person name="Goeker M."/>
        </authorList>
    </citation>
    <scope>NUCLEOTIDE SEQUENCE [LARGE SCALE GENOMIC DNA]</scope>
    <source>
        <strain evidence="2 3">DSM 4734</strain>
    </source>
</reference>
<gene>
    <name evidence="2" type="ORF">C7435_0408</name>
</gene>
<dbReference type="EMBL" id="RBIM01000001">
    <property type="protein sequence ID" value="RKR03965.1"/>
    <property type="molecule type" value="Genomic_DNA"/>
</dbReference>
<proteinExistence type="predicted"/>
<name>A0A495DM10_9PROT</name>
<feature type="chain" id="PRO_5019862396" evidence="1">
    <location>
        <begin position="25"/>
        <end position="325"/>
    </location>
</feature>
<sequence>MRACALACLLIALAPGLATSQLNAYPRPEDPVRQDADPGLPFVVRLGSLGCDGLCPIYDIMVRIDGAYWISDTFPGAYLDYPRDVHRPAPHPTRRTSPTARDRGTMMAGLANQLTFDRVSAAMRPFEEGRCTELLSAQNHAFVRIEYPDGTRFSFYHSPGWDECSDLDSITTAIQSAFQTLIGSRTAGAGPTSVRYYSSGCYGPCPQFDFELRDSGEFWLAPRFPRPRFGGPSGRIGSEVFSGVATHVERRRVESAILAGSGQQCVETTGDGMRVGVMITYSDSTSLSFDVSPQWRNCRALQDVAEDVDDAMTPLMRAISREIAD</sequence>
<evidence type="ECO:0000313" key="3">
    <source>
        <dbReference type="Proteomes" id="UP000273675"/>
    </source>
</evidence>
<feature type="signal peptide" evidence="1">
    <location>
        <begin position="1"/>
        <end position="24"/>
    </location>
</feature>
<evidence type="ECO:0000313" key="2">
    <source>
        <dbReference type="EMBL" id="RKR03965.1"/>
    </source>
</evidence>
<dbReference type="AlphaFoldDB" id="A0A495DM10"/>
<accession>A0A495DM10</accession>
<keyword evidence="1" id="KW-0732">Signal</keyword>
<evidence type="ECO:0000256" key="1">
    <source>
        <dbReference type="SAM" id="SignalP"/>
    </source>
</evidence>
<protein>
    <submittedName>
        <fullName evidence="2">Uncharacterized protein</fullName>
    </submittedName>
</protein>
<organism evidence="2 3">
    <name type="scientific">Maricaulis maris</name>
    <dbReference type="NCBI Taxonomy" id="74318"/>
    <lineage>
        <taxon>Bacteria</taxon>
        <taxon>Pseudomonadati</taxon>
        <taxon>Pseudomonadota</taxon>
        <taxon>Alphaproteobacteria</taxon>
        <taxon>Maricaulales</taxon>
        <taxon>Maricaulaceae</taxon>
        <taxon>Maricaulis</taxon>
    </lineage>
</organism>
<dbReference type="Proteomes" id="UP000273675">
    <property type="component" value="Unassembled WGS sequence"/>
</dbReference>